<dbReference type="Proteomes" id="UP001266357">
    <property type="component" value="Unassembled WGS sequence"/>
</dbReference>
<evidence type="ECO:0000313" key="4">
    <source>
        <dbReference type="Proteomes" id="UP001266357"/>
    </source>
</evidence>
<dbReference type="PIRSF" id="PIRSF003230">
    <property type="entry name" value="YbgC"/>
    <property type="match status" value="1"/>
</dbReference>
<dbReference type="InterPro" id="IPR050563">
    <property type="entry name" value="4-hydroxybenzoyl-CoA_TE"/>
</dbReference>
<name>A0ABU2ZXB7_9GAMM</name>
<evidence type="ECO:0000256" key="1">
    <source>
        <dbReference type="ARBA" id="ARBA00005953"/>
    </source>
</evidence>
<dbReference type="NCBIfam" id="TIGR00051">
    <property type="entry name" value="YbgC/FadM family acyl-CoA thioesterase"/>
    <property type="match status" value="1"/>
</dbReference>
<dbReference type="InterPro" id="IPR006684">
    <property type="entry name" value="YbgC/YbaW"/>
</dbReference>
<sequence length="136" mass="15464">MQTLSNTFQIRVYYEDTDAGGIVYYANYLKFCERARTEWLRTLKINQSFFLEQNCGFVVRHVEMDNLASAKLDDLLTVTSTISEIKRASLRFTQQITNEQQVCLCKVEVVVAYVNLLRGKPCAIPNTILGALKGVS</sequence>
<dbReference type="SUPFAM" id="SSF54637">
    <property type="entry name" value="Thioesterase/thiol ester dehydrase-isomerase"/>
    <property type="match status" value="1"/>
</dbReference>
<accession>A0ABU2ZXB7</accession>
<reference evidence="3 4" key="1">
    <citation type="submission" date="2023-09" db="EMBL/GenBank/DDBJ databases">
        <authorList>
            <person name="Rey-Velasco X."/>
        </authorList>
    </citation>
    <scope>NUCLEOTIDE SEQUENCE [LARGE SCALE GENOMIC DNA]</scope>
    <source>
        <strain evidence="3 4">W431</strain>
    </source>
</reference>
<organism evidence="3 4">
    <name type="scientific">Thalassotalea castellviae</name>
    <dbReference type="NCBI Taxonomy" id="3075612"/>
    <lineage>
        <taxon>Bacteria</taxon>
        <taxon>Pseudomonadati</taxon>
        <taxon>Pseudomonadota</taxon>
        <taxon>Gammaproteobacteria</taxon>
        <taxon>Alteromonadales</taxon>
        <taxon>Colwelliaceae</taxon>
        <taxon>Thalassotalea</taxon>
    </lineage>
</organism>
<gene>
    <name evidence="3" type="primary">ybgC</name>
    <name evidence="3" type="ORF">RM573_03020</name>
</gene>
<dbReference type="NCBIfam" id="TIGR02799">
    <property type="entry name" value="thio_ybgC"/>
    <property type="match status" value="1"/>
</dbReference>
<dbReference type="EMBL" id="JAVRIF010000001">
    <property type="protein sequence ID" value="MDT0602556.1"/>
    <property type="molecule type" value="Genomic_DNA"/>
</dbReference>
<keyword evidence="2" id="KW-0378">Hydrolase</keyword>
<dbReference type="Gene3D" id="3.10.129.10">
    <property type="entry name" value="Hotdog Thioesterase"/>
    <property type="match status" value="1"/>
</dbReference>
<dbReference type="InterPro" id="IPR014166">
    <property type="entry name" value="Tol-Pal_acyl-CoA_thioesterase"/>
</dbReference>
<evidence type="ECO:0000256" key="2">
    <source>
        <dbReference type="ARBA" id="ARBA00022801"/>
    </source>
</evidence>
<keyword evidence="4" id="KW-1185">Reference proteome</keyword>
<dbReference type="PANTHER" id="PTHR31793:SF37">
    <property type="entry name" value="ACYL-COA THIOESTER HYDROLASE YBGC"/>
    <property type="match status" value="1"/>
</dbReference>
<proteinExistence type="inferred from homology"/>
<comment type="similarity">
    <text evidence="1">Belongs to the 4-hydroxybenzoyl-CoA thioesterase family.</text>
</comment>
<dbReference type="CDD" id="cd00586">
    <property type="entry name" value="4HBT"/>
    <property type="match status" value="1"/>
</dbReference>
<comment type="caution">
    <text evidence="3">The sequence shown here is derived from an EMBL/GenBank/DDBJ whole genome shotgun (WGS) entry which is preliminary data.</text>
</comment>
<dbReference type="InterPro" id="IPR029069">
    <property type="entry name" value="HotDog_dom_sf"/>
</dbReference>
<dbReference type="Pfam" id="PF13279">
    <property type="entry name" value="4HBT_2"/>
    <property type="match status" value="1"/>
</dbReference>
<protein>
    <submittedName>
        <fullName evidence="3">Tol-pal system-associated acyl-CoA thioesterase</fullName>
    </submittedName>
</protein>
<dbReference type="RefSeq" id="WP_311576999.1">
    <property type="nucleotide sequence ID" value="NZ_JAVRIF010000001.1"/>
</dbReference>
<dbReference type="PANTHER" id="PTHR31793">
    <property type="entry name" value="4-HYDROXYBENZOYL-COA THIOESTERASE FAMILY MEMBER"/>
    <property type="match status" value="1"/>
</dbReference>
<evidence type="ECO:0000313" key="3">
    <source>
        <dbReference type="EMBL" id="MDT0602556.1"/>
    </source>
</evidence>